<evidence type="ECO:0000259" key="9">
    <source>
        <dbReference type="Pfam" id="PF16177"/>
    </source>
</evidence>
<feature type="domain" description="AMP-dependent synthetase/ligase" evidence="7">
    <location>
        <begin position="99"/>
        <end position="475"/>
    </location>
</feature>
<dbReference type="InterPro" id="IPR020845">
    <property type="entry name" value="AMP-binding_CS"/>
</dbReference>
<evidence type="ECO:0000259" key="7">
    <source>
        <dbReference type="Pfam" id="PF00501"/>
    </source>
</evidence>
<dbReference type="InterPro" id="IPR042099">
    <property type="entry name" value="ANL_N_sf"/>
</dbReference>
<dbReference type="InterPro" id="IPR032387">
    <property type="entry name" value="ACAS_N"/>
</dbReference>
<dbReference type="PANTHER" id="PTHR24095:SF14">
    <property type="entry name" value="ACETYL-COENZYME A SYNTHETASE 1"/>
    <property type="match status" value="1"/>
</dbReference>
<evidence type="ECO:0000256" key="2">
    <source>
        <dbReference type="ARBA" id="ARBA00013275"/>
    </source>
</evidence>
<evidence type="ECO:0000256" key="6">
    <source>
        <dbReference type="ARBA" id="ARBA00022990"/>
    </source>
</evidence>
<dbReference type="Gene3D" id="3.30.300.30">
    <property type="match status" value="1"/>
</dbReference>
<reference evidence="10 11" key="1">
    <citation type="submission" date="2021-01" db="EMBL/GenBank/DDBJ databases">
        <title>Belnapia mucosa sp. nov. and Belnapia arida sp. nov., isolated from the Tabernas Desert (Almeria, Spain).</title>
        <authorList>
            <person name="Molina-Menor E."/>
            <person name="Vidal-Verdu A."/>
            <person name="Calonge A."/>
            <person name="Satari L."/>
            <person name="Pereto J."/>
            <person name="Porcar M."/>
        </authorList>
    </citation>
    <scope>NUCLEOTIDE SEQUENCE [LARGE SCALE GENOMIC DNA]</scope>
    <source>
        <strain evidence="10 11">T18</strain>
    </source>
</reference>
<dbReference type="PANTHER" id="PTHR24095">
    <property type="entry name" value="ACETYL-COENZYME A SYNTHETASE"/>
    <property type="match status" value="1"/>
</dbReference>
<dbReference type="InterPro" id="IPR000873">
    <property type="entry name" value="AMP-dep_synth/lig_dom"/>
</dbReference>
<dbReference type="Pfam" id="PF00501">
    <property type="entry name" value="AMP-binding"/>
    <property type="match status" value="1"/>
</dbReference>
<dbReference type="InterPro" id="IPR025110">
    <property type="entry name" value="AMP-bd_C"/>
</dbReference>
<dbReference type="SUPFAM" id="SSF56801">
    <property type="entry name" value="Acetyl-CoA synthetase-like"/>
    <property type="match status" value="1"/>
</dbReference>
<evidence type="ECO:0000259" key="8">
    <source>
        <dbReference type="Pfam" id="PF13193"/>
    </source>
</evidence>
<keyword evidence="4" id="KW-0547">Nucleotide-binding</keyword>
<evidence type="ECO:0000256" key="4">
    <source>
        <dbReference type="ARBA" id="ARBA00022741"/>
    </source>
</evidence>
<dbReference type="Pfam" id="PF13193">
    <property type="entry name" value="AMP-binding_C"/>
    <property type="match status" value="1"/>
</dbReference>
<gene>
    <name evidence="10" type="ORF">JMJ56_27570</name>
</gene>
<dbReference type="Gene3D" id="3.40.50.12780">
    <property type="entry name" value="N-terminal domain of ligase-like"/>
    <property type="match status" value="1"/>
</dbReference>
<organism evidence="10 11">
    <name type="scientific">Belnapia arida</name>
    <dbReference type="NCBI Taxonomy" id="2804533"/>
    <lineage>
        <taxon>Bacteria</taxon>
        <taxon>Pseudomonadati</taxon>
        <taxon>Pseudomonadota</taxon>
        <taxon>Alphaproteobacteria</taxon>
        <taxon>Acetobacterales</taxon>
        <taxon>Roseomonadaceae</taxon>
        <taxon>Belnapia</taxon>
    </lineage>
</organism>
<evidence type="ECO:0000256" key="5">
    <source>
        <dbReference type="ARBA" id="ARBA00022840"/>
    </source>
</evidence>
<dbReference type="Proteomes" id="UP000660885">
    <property type="component" value="Unassembled WGS sequence"/>
</dbReference>
<evidence type="ECO:0000256" key="3">
    <source>
        <dbReference type="ARBA" id="ARBA00022598"/>
    </source>
</evidence>
<dbReference type="RefSeq" id="WP_202834961.1">
    <property type="nucleotide sequence ID" value="NZ_JAETWB010000035.1"/>
</dbReference>
<keyword evidence="6" id="KW-0007">Acetylation</keyword>
<protein>
    <recommendedName>
        <fullName evidence="2">acetate--CoA ligase</fullName>
        <ecNumber evidence="2">6.2.1.1</ecNumber>
    </recommendedName>
</protein>
<dbReference type="InterPro" id="IPR045851">
    <property type="entry name" value="AMP-bd_C_sf"/>
</dbReference>
<comment type="caution">
    <text evidence="10">The sequence shown here is derived from an EMBL/GenBank/DDBJ whole genome shotgun (WGS) entry which is preliminary data.</text>
</comment>
<dbReference type="EC" id="6.2.1.1" evidence="2"/>
<evidence type="ECO:0000256" key="1">
    <source>
        <dbReference type="ARBA" id="ARBA00006432"/>
    </source>
</evidence>
<dbReference type="EMBL" id="JAETWB010000035">
    <property type="protein sequence ID" value="MBL6081746.1"/>
    <property type="molecule type" value="Genomic_DNA"/>
</dbReference>
<sequence>MEQKQAPIWHPGQVETSSCHLARLIDGLGLASLDELLDHANRHPDQYWRGAIDALGIRWRRDYTAFVDLTDGVQFPRWFQGGELNWLDTVFAHGLAEGAARPAVIAIDETGTTRRLSYAELRTQVASFAAGLARRGLRRGDRVGLLMESGIEAVVSLLALSWLGAVAVPLFSGFGVDAIVSRLSACEARALIATSGFDRRGRRIDVRPLLQEARFQLPTLELLILKGSPEEVGGMPQAVAWGEVGGNAADGDMTGEQPAGMAPDEPMMVIYTSGTTGKPKGAVHTHGGFPLKIAHDAAVHFDIGAGDVFFWPADMGWVAGPLTIAAALMRGATMICYDGAPDFPDWSRLSRIVAAHGVTHLGASPTLIRGLAGNAALATAAPLDTVRLLITAGEVIAPEHMVWYQRHMGRGTCPVINYSGGTEVSGALVANVLLRPIVPAGFNCISPGVQVDVVDDAGRPVRDRVGELAILQPFVGMTQSFWRDRERYLETYWEQVPGIWMHGDLAMRTSEDMIFLLGRSDDTLKVAGKRLGPAEVEDVLLELPEVSEAAAIGVDDAAKGQKLVVFIVPAPGHPSGPALATRAAAAVESRLGRPFRPARVHVVSDLPKTRSQKVMRRVIRRVYAGENPGDLGSLDNPPAIERIRAAAQEAD</sequence>
<comment type="similarity">
    <text evidence="1">Belongs to the ATP-dependent AMP-binding enzyme family.</text>
</comment>
<evidence type="ECO:0000313" key="11">
    <source>
        <dbReference type="Proteomes" id="UP000660885"/>
    </source>
</evidence>
<keyword evidence="11" id="KW-1185">Reference proteome</keyword>
<dbReference type="PROSITE" id="PS00455">
    <property type="entry name" value="AMP_BINDING"/>
    <property type="match status" value="1"/>
</dbReference>
<name>A0ABS1UEQ2_9PROT</name>
<dbReference type="Pfam" id="PF16177">
    <property type="entry name" value="ACAS_N"/>
    <property type="match status" value="1"/>
</dbReference>
<feature type="domain" description="AMP-binding enzyme C-terminal" evidence="8">
    <location>
        <begin position="535"/>
        <end position="613"/>
    </location>
</feature>
<keyword evidence="3" id="KW-0436">Ligase</keyword>
<feature type="domain" description="Acetyl-coenzyme A synthetase N-terminal" evidence="9">
    <location>
        <begin position="34"/>
        <end position="85"/>
    </location>
</feature>
<evidence type="ECO:0000313" key="10">
    <source>
        <dbReference type="EMBL" id="MBL6081746.1"/>
    </source>
</evidence>
<proteinExistence type="inferred from homology"/>
<accession>A0ABS1UEQ2</accession>
<keyword evidence="5" id="KW-0067">ATP-binding</keyword>